<dbReference type="Gene3D" id="2.60.40.10">
    <property type="entry name" value="Immunoglobulins"/>
    <property type="match status" value="2"/>
</dbReference>
<dbReference type="RefSeq" id="WP_157449650.1">
    <property type="nucleotide sequence ID" value="NZ_LDJX01000002.1"/>
</dbReference>
<dbReference type="Proteomes" id="UP000050280">
    <property type="component" value="Unassembled WGS sequence"/>
</dbReference>
<dbReference type="InterPro" id="IPR001736">
    <property type="entry name" value="PLipase_D/transphosphatidylase"/>
</dbReference>
<evidence type="ECO:0000259" key="2">
    <source>
        <dbReference type="PROSITE" id="PS50035"/>
    </source>
</evidence>
<dbReference type="SMART" id="SM00060">
    <property type="entry name" value="FN3"/>
    <property type="match status" value="2"/>
</dbReference>
<evidence type="ECO:0000256" key="1">
    <source>
        <dbReference type="SAM" id="SignalP"/>
    </source>
</evidence>
<feature type="domain" description="Fibronectin type-III" evidence="3">
    <location>
        <begin position="32"/>
        <end position="124"/>
    </location>
</feature>
<dbReference type="Gene3D" id="2.120.10.80">
    <property type="entry name" value="Kelch-type beta propeller"/>
    <property type="match status" value="2"/>
</dbReference>
<dbReference type="GO" id="GO:0003824">
    <property type="term" value="F:catalytic activity"/>
    <property type="evidence" value="ECO:0007669"/>
    <property type="project" value="InterPro"/>
</dbReference>
<dbReference type="SUPFAM" id="SSF117281">
    <property type="entry name" value="Kelch motif"/>
    <property type="match status" value="1"/>
</dbReference>
<dbReference type="PANTHER" id="PTHR23244">
    <property type="entry name" value="KELCH REPEAT DOMAIN"/>
    <property type="match status" value="1"/>
</dbReference>
<feature type="chain" id="PRO_5006135162" evidence="1">
    <location>
        <begin position="26"/>
        <end position="511"/>
    </location>
</feature>
<dbReference type="GO" id="GO:0006793">
    <property type="term" value="P:phosphorus metabolic process"/>
    <property type="evidence" value="ECO:0007669"/>
    <property type="project" value="UniProtKB-ARBA"/>
</dbReference>
<dbReference type="InterPro" id="IPR015915">
    <property type="entry name" value="Kelch-typ_b-propeller"/>
</dbReference>
<dbReference type="Pfam" id="PF00041">
    <property type="entry name" value="fn3"/>
    <property type="match status" value="1"/>
</dbReference>
<dbReference type="OrthoDB" id="211220at2"/>
<evidence type="ECO:0000259" key="3">
    <source>
        <dbReference type="PROSITE" id="PS50853"/>
    </source>
</evidence>
<dbReference type="InterPro" id="IPR036116">
    <property type="entry name" value="FN3_sf"/>
</dbReference>
<dbReference type="PATRIC" id="fig|1300341.3.peg.1416"/>
<organism evidence="4 5">
    <name type="scientific">Croceitalea dokdonensis DOKDO 023</name>
    <dbReference type="NCBI Taxonomy" id="1300341"/>
    <lineage>
        <taxon>Bacteria</taxon>
        <taxon>Pseudomonadati</taxon>
        <taxon>Bacteroidota</taxon>
        <taxon>Flavobacteriia</taxon>
        <taxon>Flavobacteriales</taxon>
        <taxon>Flavobacteriaceae</taxon>
        <taxon>Croceitalea</taxon>
    </lineage>
</organism>
<dbReference type="InterPro" id="IPR013783">
    <property type="entry name" value="Ig-like_fold"/>
</dbReference>
<gene>
    <name evidence="4" type="ORF">I595_1214</name>
</gene>
<dbReference type="SUPFAM" id="SSF49265">
    <property type="entry name" value="Fibronectin type III"/>
    <property type="match status" value="1"/>
</dbReference>
<dbReference type="PROSITE" id="PS50853">
    <property type="entry name" value="FN3"/>
    <property type="match status" value="2"/>
</dbReference>
<feature type="signal peptide" evidence="1">
    <location>
        <begin position="1"/>
        <end position="25"/>
    </location>
</feature>
<dbReference type="Pfam" id="PF24681">
    <property type="entry name" value="Kelch_KLHDC2_KLHL20_DRC7"/>
    <property type="match status" value="1"/>
</dbReference>
<comment type="caution">
    <text evidence="4">The sequence shown here is derived from an EMBL/GenBank/DDBJ whole genome shotgun (WGS) entry which is preliminary data.</text>
</comment>
<accession>A0A0P7AXA3</accession>
<dbReference type="CDD" id="cd00063">
    <property type="entry name" value="FN3"/>
    <property type="match status" value="2"/>
</dbReference>
<dbReference type="PROSITE" id="PS50035">
    <property type="entry name" value="PLD"/>
    <property type="match status" value="1"/>
</dbReference>
<keyword evidence="5" id="KW-1185">Reference proteome</keyword>
<feature type="domain" description="PLD phosphodiesterase" evidence="2">
    <location>
        <begin position="328"/>
        <end position="355"/>
    </location>
</feature>
<dbReference type="AlphaFoldDB" id="A0A0P7AXA3"/>
<feature type="domain" description="Fibronectin type-III" evidence="3">
    <location>
        <begin position="127"/>
        <end position="220"/>
    </location>
</feature>
<dbReference type="STRING" id="1300341.I595_1214"/>
<protein>
    <submittedName>
        <fullName evidence="4">Kelch repeats protein</fullName>
    </submittedName>
</protein>
<dbReference type="EMBL" id="LDJX01000002">
    <property type="protein sequence ID" value="KPM32787.1"/>
    <property type="molecule type" value="Genomic_DNA"/>
</dbReference>
<keyword evidence="1" id="KW-0732">Signal</keyword>
<dbReference type="InterPro" id="IPR003961">
    <property type="entry name" value="FN3_dom"/>
</dbReference>
<proteinExistence type="predicted"/>
<evidence type="ECO:0000313" key="4">
    <source>
        <dbReference type="EMBL" id="KPM32787.1"/>
    </source>
</evidence>
<reference evidence="4 5" key="1">
    <citation type="submission" date="2015-09" db="EMBL/GenBank/DDBJ databases">
        <title>Genome sequence of the marine flavobacterium Croceitalea dokdonensis DOKDO 023 that contains proton- and sodium-pumping rhodopsins.</title>
        <authorList>
            <person name="Kwon S.-K."/>
            <person name="Lee H.K."/>
            <person name="Kwak M.-J."/>
            <person name="Kim J.F."/>
        </authorList>
    </citation>
    <scope>NUCLEOTIDE SEQUENCE [LARGE SCALE GENOMIC DNA]</scope>
    <source>
        <strain evidence="4 5">DOKDO 023</strain>
    </source>
</reference>
<sequence>MKTSLKISSVALSMFLLINCSKDEADTTKNEAPEAFTVSTTITDNTATITWTSANDPEGGKVSYSVLMEGQTVASNIEATTYTFTDLAYSTSFTGKIVAYDEEGLSSESPYSFETEMRPNTAPSAVVLAAPSANEESVSLTPELNWTVATDAENDAIVYEIFLDESSSPTTIIDNELTINSYTINSPLKNNTTYYWKVVARDVFNASSESSVQSFTTRDLVAAIQVTDDAGFTARGGHNSLVFDNKMWVIGGNSCCGGQFNDVWSSTDGVTWTQVTANANFAARTGHASVVFDGKMWVIGGNGSQEFNDIWNSSDGSNWTQVTDHIDINNRFNHKMLVFDNKMWIIGGRDIADSYSRNQVWNSTDGTNWQKVTDDAGFNMNGSEFTVFQNKIWRVGSFNDTRIYSTIDGEVWTLQTDNAPYGQRHNHSITVWDDKIWLLSGSDNATNELVELDDVWFSEDGVNWQLAAKNAGYTASAFHTSVTYANKIWKIAGSGGFQSFEVWNDVWTFEY</sequence>
<name>A0A0P7AXA3_9FLAO</name>
<evidence type="ECO:0000313" key="5">
    <source>
        <dbReference type="Proteomes" id="UP000050280"/>
    </source>
</evidence>